<comment type="caution">
    <text evidence="2">The sequence shown here is derived from an EMBL/GenBank/DDBJ whole genome shotgun (WGS) entry which is preliminary data.</text>
</comment>
<protein>
    <submittedName>
        <fullName evidence="2">DUF2790 domain-containing protein</fullName>
    </submittedName>
</protein>
<dbReference type="Pfam" id="PF10976">
    <property type="entry name" value="DUF2790"/>
    <property type="match status" value="1"/>
</dbReference>
<evidence type="ECO:0000313" key="3">
    <source>
        <dbReference type="Proteomes" id="UP001335100"/>
    </source>
</evidence>
<keyword evidence="1" id="KW-0732">Signal</keyword>
<name>A0ABU7HRW0_9PSED</name>
<proteinExistence type="predicted"/>
<organism evidence="2 3">
    <name type="scientific">Pseudomonas ulcerans</name>
    <dbReference type="NCBI Taxonomy" id="3115852"/>
    <lineage>
        <taxon>Bacteria</taxon>
        <taxon>Pseudomonadati</taxon>
        <taxon>Pseudomonadota</taxon>
        <taxon>Gammaproteobacteria</taxon>
        <taxon>Pseudomonadales</taxon>
        <taxon>Pseudomonadaceae</taxon>
        <taxon>Pseudomonas</taxon>
    </lineage>
</organism>
<dbReference type="RefSeq" id="WP_330075023.1">
    <property type="nucleotide sequence ID" value="NZ_JAZDQJ010000013.1"/>
</dbReference>
<sequence>MKNIIVAAALVVFSMVSQASSFSESRQIQYIKEHQAAVARYAEKNGKPMPEIQDYKYGMKIDVAKFVRQSEDPRNCEVSPRLMSYEDSQGTLKTVRYSVFSQCSNNK</sequence>
<dbReference type="Gene3D" id="2.30.140.50">
    <property type="entry name" value="Protein of unknown function DUF2790"/>
    <property type="match status" value="1"/>
</dbReference>
<evidence type="ECO:0000256" key="1">
    <source>
        <dbReference type="SAM" id="SignalP"/>
    </source>
</evidence>
<dbReference type="Proteomes" id="UP001335100">
    <property type="component" value="Unassembled WGS sequence"/>
</dbReference>
<dbReference type="InterPro" id="IPR021245">
    <property type="entry name" value="DUF2790"/>
</dbReference>
<gene>
    <name evidence="2" type="ORF">V0R50_13520</name>
</gene>
<keyword evidence="3" id="KW-1185">Reference proteome</keyword>
<accession>A0ABU7HRW0</accession>
<dbReference type="EMBL" id="JAZDQJ010000013">
    <property type="protein sequence ID" value="MEE1934247.1"/>
    <property type="molecule type" value="Genomic_DNA"/>
</dbReference>
<feature type="signal peptide" evidence="1">
    <location>
        <begin position="1"/>
        <end position="19"/>
    </location>
</feature>
<reference evidence="2 3" key="1">
    <citation type="submission" date="2024-01" db="EMBL/GenBank/DDBJ databases">
        <title>Unpublished Manusciprt.</title>
        <authorList>
            <person name="Duman M."/>
            <person name="Valdes E.G."/>
            <person name="Ajmi N."/>
            <person name="Altun S."/>
            <person name="Saticioglu I.B."/>
        </authorList>
    </citation>
    <scope>NUCLEOTIDE SEQUENCE [LARGE SCALE GENOMIC DNA]</scope>
    <source>
        <strain evidence="2 3">148P</strain>
    </source>
</reference>
<feature type="chain" id="PRO_5046120833" evidence="1">
    <location>
        <begin position="20"/>
        <end position="107"/>
    </location>
</feature>
<evidence type="ECO:0000313" key="2">
    <source>
        <dbReference type="EMBL" id="MEE1934247.1"/>
    </source>
</evidence>